<accession>A0AAV5D360</accession>
<dbReference type="InterPro" id="IPR056671">
    <property type="entry name" value="DUF7769"/>
</dbReference>
<evidence type="ECO:0000313" key="3">
    <source>
        <dbReference type="Proteomes" id="UP001054889"/>
    </source>
</evidence>
<reference evidence="2" key="2">
    <citation type="submission" date="2021-12" db="EMBL/GenBank/DDBJ databases">
        <title>Resequencing data analysis of finger millet.</title>
        <authorList>
            <person name="Hatakeyama M."/>
            <person name="Aluri S."/>
            <person name="Balachadran M.T."/>
            <person name="Sivarajan S.R."/>
            <person name="Poveda L."/>
            <person name="Shimizu-Inatsugi R."/>
            <person name="Schlapbach R."/>
            <person name="Sreeman S.M."/>
            <person name="Shimizu K.K."/>
        </authorList>
    </citation>
    <scope>NUCLEOTIDE SEQUENCE</scope>
</reference>
<comment type="caution">
    <text evidence="2">The sequence shown here is derived from an EMBL/GenBank/DDBJ whole genome shotgun (WGS) entry which is preliminary data.</text>
</comment>
<sequence length="360" mass="41184">MTLEVRKAVYQELLVRSKNGILGKNDTKEVAARFGLGIRSVQVLWQRGKVPLAEGTPVDVASRKKGRSGRKPIPVDLEPLRNIELKDRTTIEDVAKHLGISIGKVQRYLKQGHIKRHSNSIKPFLTDPNKKARLQWCVDMVDPNSLHDDPRFKDLFDHVFIDEKWFFLTRKCENYYLLPDEDEPHRTCKSKNYIPRIMFLGVCARPRFSNGVCIFDGKIGIFPLVTFERAQRSSVNRPAGTLVVKPITSITRDVIREFMIDKVLLAIRAKWPREDISRPIYIQQDNAPSHLEVDDPLFCEAASQGGFDIRLTCQPANSPDFNILDLGFFRAIQSIQYKKAAKTVDDLIPHVQEVNINLEL</sequence>
<dbReference type="GO" id="GO:0003676">
    <property type="term" value="F:nucleic acid binding"/>
    <property type="evidence" value="ECO:0007669"/>
    <property type="project" value="InterPro"/>
</dbReference>
<dbReference type="AlphaFoldDB" id="A0AAV5D360"/>
<protein>
    <recommendedName>
        <fullName evidence="1">DUF7769 domain-containing protein</fullName>
    </recommendedName>
</protein>
<dbReference type="Proteomes" id="UP001054889">
    <property type="component" value="Unassembled WGS sequence"/>
</dbReference>
<dbReference type="PANTHER" id="PTHR47169:SF2">
    <property type="entry name" value="OS01G0541250 PROTEIN"/>
    <property type="match status" value="1"/>
</dbReference>
<evidence type="ECO:0000313" key="2">
    <source>
        <dbReference type="EMBL" id="GJN04871.1"/>
    </source>
</evidence>
<organism evidence="2 3">
    <name type="scientific">Eleusine coracana subsp. coracana</name>
    <dbReference type="NCBI Taxonomy" id="191504"/>
    <lineage>
        <taxon>Eukaryota</taxon>
        <taxon>Viridiplantae</taxon>
        <taxon>Streptophyta</taxon>
        <taxon>Embryophyta</taxon>
        <taxon>Tracheophyta</taxon>
        <taxon>Spermatophyta</taxon>
        <taxon>Magnoliopsida</taxon>
        <taxon>Liliopsida</taxon>
        <taxon>Poales</taxon>
        <taxon>Poaceae</taxon>
        <taxon>PACMAD clade</taxon>
        <taxon>Chloridoideae</taxon>
        <taxon>Cynodonteae</taxon>
        <taxon>Eleusininae</taxon>
        <taxon>Eleusine</taxon>
    </lineage>
</organism>
<reference evidence="2" key="1">
    <citation type="journal article" date="2018" name="DNA Res.">
        <title>Multiple hybrid de novo genome assembly of finger millet, an orphan allotetraploid crop.</title>
        <authorList>
            <person name="Hatakeyama M."/>
            <person name="Aluri S."/>
            <person name="Balachadran M.T."/>
            <person name="Sivarajan S.R."/>
            <person name="Patrignani A."/>
            <person name="Gruter S."/>
            <person name="Poveda L."/>
            <person name="Shimizu-Inatsugi R."/>
            <person name="Baeten J."/>
            <person name="Francoijs K.J."/>
            <person name="Nataraja K.N."/>
            <person name="Reddy Y.A.N."/>
            <person name="Phadnis S."/>
            <person name="Ravikumar R.L."/>
            <person name="Schlapbach R."/>
            <person name="Sreeman S.M."/>
            <person name="Shimizu K.K."/>
        </authorList>
    </citation>
    <scope>NUCLEOTIDE SEQUENCE</scope>
</reference>
<evidence type="ECO:0000259" key="1">
    <source>
        <dbReference type="Pfam" id="PF24964"/>
    </source>
</evidence>
<name>A0AAV5D360_ELECO</name>
<gene>
    <name evidence="2" type="primary">ga22450</name>
    <name evidence="2" type="ORF">PR202_ga22450</name>
</gene>
<keyword evidence="3" id="KW-1185">Reference proteome</keyword>
<dbReference type="Gene3D" id="3.30.420.10">
    <property type="entry name" value="Ribonuclease H-like superfamily/Ribonuclease H"/>
    <property type="match status" value="1"/>
</dbReference>
<dbReference type="InterPro" id="IPR036397">
    <property type="entry name" value="RNaseH_sf"/>
</dbReference>
<dbReference type="PANTHER" id="PTHR47169">
    <property type="entry name" value="OS01G0541250 PROTEIN"/>
    <property type="match status" value="1"/>
</dbReference>
<proteinExistence type="predicted"/>
<feature type="domain" description="DUF7769" evidence="1">
    <location>
        <begin position="1"/>
        <end position="55"/>
    </location>
</feature>
<dbReference type="Pfam" id="PF24964">
    <property type="entry name" value="DUF7769"/>
    <property type="match status" value="1"/>
</dbReference>
<dbReference type="EMBL" id="BQKI01000011">
    <property type="protein sequence ID" value="GJN04871.1"/>
    <property type="molecule type" value="Genomic_DNA"/>
</dbReference>